<dbReference type="AlphaFoldDB" id="A0A2I1KVA6"/>
<feature type="domain" description="Peptidase M50" evidence="13">
    <location>
        <begin position="151"/>
        <end position="197"/>
    </location>
</feature>
<dbReference type="GO" id="GO:0006508">
    <property type="term" value="P:proteolysis"/>
    <property type="evidence" value="ECO:0007669"/>
    <property type="project" value="UniProtKB-KW"/>
</dbReference>
<gene>
    <name evidence="14" type="ORF">CYJ26_01320</name>
</gene>
<keyword evidence="4" id="KW-0645">Protease</keyword>
<evidence type="ECO:0000256" key="5">
    <source>
        <dbReference type="ARBA" id="ARBA00022692"/>
    </source>
</evidence>
<name>A0A2I1KVA6_9ACTO</name>
<dbReference type="Proteomes" id="UP000234778">
    <property type="component" value="Unassembled WGS sequence"/>
</dbReference>
<proteinExistence type="inferred from homology"/>
<evidence type="ECO:0000313" key="14">
    <source>
        <dbReference type="EMBL" id="PKY99560.1"/>
    </source>
</evidence>
<evidence type="ECO:0000256" key="7">
    <source>
        <dbReference type="ARBA" id="ARBA00022801"/>
    </source>
</evidence>
<keyword evidence="11 12" id="KW-0472">Membrane</keyword>
<keyword evidence="9 12" id="KW-1133">Transmembrane helix</keyword>
<accession>A0A2I1KVA6</accession>
<evidence type="ECO:0000256" key="2">
    <source>
        <dbReference type="ARBA" id="ARBA00004141"/>
    </source>
</evidence>
<evidence type="ECO:0000256" key="10">
    <source>
        <dbReference type="ARBA" id="ARBA00023049"/>
    </source>
</evidence>
<evidence type="ECO:0000256" key="3">
    <source>
        <dbReference type="ARBA" id="ARBA00007931"/>
    </source>
</evidence>
<keyword evidence="5 12" id="KW-0812">Transmembrane</keyword>
<evidence type="ECO:0000259" key="13">
    <source>
        <dbReference type="Pfam" id="PF02163"/>
    </source>
</evidence>
<feature type="transmembrane region" description="Helical" evidence="12">
    <location>
        <begin position="20"/>
        <end position="41"/>
    </location>
</feature>
<evidence type="ECO:0000256" key="6">
    <source>
        <dbReference type="ARBA" id="ARBA00022723"/>
    </source>
</evidence>
<dbReference type="InterPro" id="IPR008915">
    <property type="entry name" value="Peptidase_M50"/>
</dbReference>
<dbReference type="GO" id="GO:0046872">
    <property type="term" value="F:metal ion binding"/>
    <property type="evidence" value="ECO:0007669"/>
    <property type="project" value="UniProtKB-KW"/>
</dbReference>
<keyword evidence="6" id="KW-0479">Metal-binding</keyword>
<feature type="transmembrane region" description="Helical" evidence="12">
    <location>
        <begin position="226"/>
        <end position="247"/>
    </location>
</feature>
<organism evidence="14 15">
    <name type="scientific">Actinomyces urogenitalis</name>
    <dbReference type="NCBI Taxonomy" id="103621"/>
    <lineage>
        <taxon>Bacteria</taxon>
        <taxon>Bacillati</taxon>
        <taxon>Actinomycetota</taxon>
        <taxon>Actinomycetes</taxon>
        <taxon>Actinomycetales</taxon>
        <taxon>Actinomycetaceae</taxon>
        <taxon>Actinomyces</taxon>
    </lineage>
</organism>
<comment type="similarity">
    <text evidence="3">Belongs to the peptidase M50B family.</text>
</comment>
<sequence>MSSTSTRASGPGLVLGRIGGAPVVIAPSSVLLGALIAATWFPAVNRSMNGYTLLQVLGVVLAAVLGVVVSVFLHELAHGLSGTALGRWPTRYELYLWGGRTSFRPLSAQEGWRPWKDVVTSLSGPAVNLALWLVGRWLETSVWMPYPLYILVWALTWVNLALAVFNVLPALPLDGGHALAALIEQVTGKARTGQRVAAWGGLLVVAGITWMWLLRPLLLLGRRPDGFSLILALMVAWPLAQTSWTLLGLGRGSHAPAGLDLRTLARAARVVPATAPLAQVRQVLGQGVGVVVVVDGSQLLGTIDAVGLAELGGVEESVAQAGAVCTVLPPAAVTGELTGPEAAQALARARQVSRWLLLVEAGSLRGAVPTGAR</sequence>
<protein>
    <submittedName>
        <fullName evidence="14">Peptidase M50</fullName>
    </submittedName>
</protein>
<keyword evidence="10" id="KW-0482">Metalloprotease</keyword>
<keyword evidence="8" id="KW-0862">Zinc</keyword>
<dbReference type="GO" id="GO:0008237">
    <property type="term" value="F:metallopeptidase activity"/>
    <property type="evidence" value="ECO:0007669"/>
    <property type="project" value="UniProtKB-KW"/>
</dbReference>
<evidence type="ECO:0000256" key="4">
    <source>
        <dbReference type="ARBA" id="ARBA00022670"/>
    </source>
</evidence>
<feature type="transmembrane region" description="Helical" evidence="12">
    <location>
        <begin position="53"/>
        <end position="73"/>
    </location>
</feature>
<comment type="subcellular location">
    <subcellularLocation>
        <location evidence="2">Membrane</location>
        <topology evidence="2">Multi-pass membrane protein</topology>
    </subcellularLocation>
</comment>
<evidence type="ECO:0000313" key="15">
    <source>
        <dbReference type="Proteomes" id="UP000234778"/>
    </source>
</evidence>
<keyword evidence="7" id="KW-0378">Hydrolase</keyword>
<comment type="caution">
    <text evidence="14">The sequence shown here is derived from an EMBL/GenBank/DDBJ whole genome shotgun (WGS) entry which is preliminary data.</text>
</comment>
<reference evidence="14 15" key="1">
    <citation type="submission" date="2017-12" db="EMBL/GenBank/DDBJ databases">
        <title>Phylogenetic diversity of female urinary microbiome.</title>
        <authorList>
            <person name="Thomas-White K."/>
            <person name="Wolfe A.J."/>
        </authorList>
    </citation>
    <scope>NUCLEOTIDE SEQUENCE [LARGE SCALE GENOMIC DNA]</scope>
    <source>
        <strain evidence="14 15">UMB0319</strain>
    </source>
</reference>
<dbReference type="GeneID" id="81707588"/>
<dbReference type="PANTHER" id="PTHR39188:SF3">
    <property type="entry name" value="STAGE IV SPORULATION PROTEIN FB"/>
    <property type="match status" value="1"/>
</dbReference>
<evidence type="ECO:0000256" key="1">
    <source>
        <dbReference type="ARBA" id="ARBA00001947"/>
    </source>
</evidence>
<dbReference type="RefSeq" id="WP_101637805.1">
    <property type="nucleotide sequence ID" value="NZ_JAHAIH010000001.1"/>
</dbReference>
<dbReference type="GO" id="GO:0016020">
    <property type="term" value="C:membrane"/>
    <property type="evidence" value="ECO:0007669"/>
    <property type="project" value="UniProtKB-SubCell"/>
</dbReference>
<evidence type="ECO:0000256" key="8">
    <source>
        <dbReference type="ARBA" id="ARBA00022833"/>
    </source>
</evidence>
<feature type="transmembrane region" description="Helical" evidence="12">
    <location>
        <begin position="196"/>
        <end position="214"/>
    </location>
</feature>
<feature type="transmembrane region" description="Helical" evidence="12">
    <location>
        <begin position="146"/>
        <end position="168"/>
    </location>
</feature>
<dbReference type="Pfam" id="PF02163">
    <property type="entry name" value="Peptidase_M50"/>
    <property type="match status" value="1"/>
</dbReference>
<dbReference type="EMBL" id="PKHA01000001">
    <property type="protein sequence ID" value="PKY99560.1"/>
    <property type="molecule type" value="Genomic_DNA"/>
</dbReference>
<evidence type="ECO:0000256" key="9">
    <source>
        <dbReference type="ARBA" id="ARBA00022989"/>
    </source>
</evidence>
<dbReference type="PANTHER" id="PTHR39188">
    <property type="entry name" value="MEMBRANE-ASSOCIATED ZINC METALLOPROTEASE M50B"/>
    <property type="match status" value="1"/>
</dbReference>
<evidence type="ECO:0000256" key="12">
    <source>
        <dbReference type="SAM" id="Phobius"/>
    </source>
</evidence>
<evidence type="ECO:0000256" key="11">
    <source>
        <dbReference type="ARBA" id="ARBA00023136"/>
    </source>
</evidence>
<comment type="cofactor">
    <cofactor evidence="1">
        <name>Zn(2+)</name>
        <dbReference type="ChEBI" id="CHEBI:29105"/>
    </cofactor>
</comment>